<protein>
    <submittedName>
        <fullName evidence="1">Uncharacterized protein</fullName>
    </submittedName>
</protein>
<proteinExistence type="predicted"/>
<dbReference type="AlphaFoldDB" id="A0AAU7C8U8"/>
<dbReference type="EMBL" id="CP155447">
    <property type="protein sequence ID" value="XBH01699.1"/>
    <property type="molecule type" value="Genomic_DNA"/>
</dbReference>
<dbReference type="RefSeq" id="WP_406694443.1">
    <property type="nucleotide sequence ID" value="NZ_CP155447.1"/>
</dbReference>
<organism evidence="1">
    <name type="scientific">Singulisphaera sp. Ch08</name>
    <dbReference type="NCBI Taxonomy" id="3120278"/>
    <lineage>
        <taxon>Bacteria</taxon>
        <taxon>Pseudomonadati</taxon>
        <taxon>Planctomycetota</taxon>
        <taxon>Planctomycetia</taxon>
        <taxon>Isosphaerales</taxon>
        <taxon>Isosphaeraceae</taxon>
        <taxon>Singulisphaera</taxon>
    </lineage>
</organism>
<evidence type="ECO:0000313" key="1">
    <source>
        <dbReference type="EMBL" id="XBH01699.1"/>
    </source>
</evidence>
<sequence>MKSSRIERAKAFVSTAISYTSLISAPISPPWLAIQASISEAFKSHGRFVSTAGEIDNKIHEVGNSGRAPEP</sequence>
<reference evidence="1" key="1">
    <citation type="submission" date="2024-05" db="EMBL/GenBank/DDBJ databases">
        <title>Planctomycetes of the genus Singulisphaera possess chitinolytic capabilities.</title>
        <authorList>
            <person name="Ivanova A."/>
        </authorList>
    </citation>
    <scope>NUCLEOTIDE SEQUENCE</scope>
    <source>
        <strain evidence="1">Ch08T</strain>
    </source>
</reference>
<gene>
    <name evidence="1" type="ORF">V5E97_25545</name>
</gene>
<name>A0AAU7C8U8_9BACT</name>
<accession>A0AAU7C8U8</accession>